<dbReference type="GO" id="GO:0022857">
    <property type="term" value="F:transmembrane transporter activity"/>
    <property type="evidence" value="ECO:0007669"/>
    <property type="project" value="InterPro"/>
</dbReference>
<feature type="transmembrane region" description="Helical" evidence="9">
    <location>
        <begin position="190"/>
        <end position="216"/>
    </location>
</feature>
<keyword evidence="4 9" id="KW-0812">Transmembrane</keyword>
<feature type="transmembrane region" description="Helical" evidence="9">
    <location>
        <begin position="228"/>
        <end position="253"/>
    </location>
</feature>
<evidence type="ECO:0000256" key="5">
    <source>
        <dbReference type="ARBA" id="ARBA00022970"/>
    </source>
</evidence>
<evidence type="ECO:0000256" key="2">
    <source>
        <dbReference type="ARBA" id="ARBA00022448"/>
    </source>
</evidence>
<evidence type="ECO:0000313" key="12">
    <source>
        <dbReference type="Proteomes" id="UP000315217"/>
    </source>
</evidence>
<keyword evidence="3" id="KW-1003">Cell membrane</keyword>
<keyword evidence="7 9" id="KW-0472">Membrane</keyword>
<feature type="transmembrane region" description="Helical" evidence="9">
    <location>
        <begin position="98"/>
        <end position="123"/>
    </location>
</feature>
<evidence type="ECO:0000313" key="13">
    <source>
        <dbReference type="Proteomes" id="UP000318661"/>
    </source>
</evidence>
<evidence type="ECO:0000256" key="1">
    <source>
        <dbReference type="ARBA" id="ARBA00004651"/>
    </source>
</evidence>
<reference evidence="12 13" key="1">
    <citation type="journal article" date="2019" name="Nat. Microbiol.">
        <title>Mediterranean grassland soil C-N compound turnover is dependent on rainfall and depth, and is mediated by genomically divergent microorganisms.</title>
        <authorList>
            <person name="Diamond S."/>
            <person name="Andeer P.F."/>
            <person name="Li Z."/>
            <person name="Crits-Christoph A."/>
            <person name="Burstein D."/>
            <person name="Anantharaman K."/>
            <person name="Lane K.R."/>
            <person name="Thomas B.C."/>
            <person name="Pan C."/>
            <person name="Northen T.R."/>
            <person name="Banfield J.F."/>
        </authorList>
    </citation>
    <scope>NUCLEOTIDE SEQUENCE [LARGE SCALE GENOMIC DNA]</scope>
    <source>
        <strain evidence="11">NP_1</strain>
        <strain evidence="10">NP_2</strain>
    </source>
</reference>
<protein>
    <submittedName>
        <fullName evidence="10">Branched-chain amino acid ABC transporter permease</fullName>
    </submittedName>
</protein>
<proteinExistence type="inferred from homology"/>
<evidence type="ECO:0000313" key="10">
    <source>
        <dbReference type="EMBL" id="TMJ05687.1"/>
    </source>
</evidence>
<dbReference type="InterPro" id="IPR052157">
    <property type="entry name" value="BCAA_transport_permease"/>
</dbReference>
<evidence type="ECO:0000313" key="11">
    <source>
        <dbReference type="EMBL" id="TMJ12712.1"/>
    </source>
</evidence>
<dbReference type="CDD" id="cd06582">
    <property type="entry name" value="TM_PBP1_LivH_like"/>
    <property type="match status" value="1"/>
</dbReference>
<organism evidence="10 13">
    <name type="scientific">Candidatus Segetimicrobium genomatis</name>
    <dbReference type="NCBI Taxonomy" id="2569760"/>
    <lineage>
        <taxon>Bacteria</taxon>
        <taxon>Bacillati</taxon>
        <taxon>Candidatus Sysuimicrobiota</taxon>
        <taxon>Candidatus Sysuimicrobiia</taxon>
        <taxon>Candidatus Sysuimicrobiales</taxon>
        <taxon>Candidatus Segetimicrobiaceae</taxon>
        <taxon>Candidatus Segetimicrobium</taxon>
    </lineage>
</organism>
<dbReference type="InterPro" id="IPR001851">
    <property type="entry name" value="ABC_transp_permease"/>
</dbReference>
<feature type="transmembrane region" description="Helical" evidence="9">
    <location>
        <begin position="273"/>
        <end position="292"/>
    </location>
</feature>
<evidence type="ECO:0000256" key="8">
    <source>
        <dbReference type="ARBA" id="ARBA00037998"/>
    </source>
</evidence>
<dbReference type="GO" id="GO:0005886">
    <property type="term" value="C:plasma membrane"/>
    <property type="evidence" value="ECO:0007669"/>
    <property type="project" value="UniProtKB-SubCell"/>
</dbReference>
<keyword evidence="5" id="KW-0029">Amino-acid transport</keyword>
<dbReference type="PANTHER" id="PTHR11795:SF445">
    <property type="entry name" value="AMINO ACID ABC TRANSPORTER PERMEASE PROTEIN"/>
    <property type="match status" value="1"/>
</dbReference>
<dbReference type="GO" id="GO:0006865">
    <property type="term" value="P:amino acid transport"/>
    <property type="evidence" value="ECO:0007669"/>
    <property type="project" value="UniProtKB-KW"/>
</dbReference>
<name>A0A537LDA5_9BACT</name>
<evidence type="ECO:0000256" key="6">
    <source>
        <dbReference type="ARBA" id="ARBA00022989"/>
    </source>
</evidence>
<feature type="transmembrane region" description="Helical" evidence="9">
    <location>
        <begin position="144"/>
        <end position="162"/>
    </location>
</feature>
<comment type="similarity">
    <text evidence="8">Belongs to the binding-protein-dependent transport system permease family. LivHM subfamily.</text>
</comment>
<feature type="transmembrane region" description="Helical" evidence="9">
    <location>
        <begin position="56"/>
        <end position="78"/>
    </location>
</feature>
<dbReference type="AlphaFoldDB" id="A0A537LDA5"/>
<dbReference type="EMBL" id="VBAI01000016">
    <property type="protein sequence ID" value="TMJ12712.1"/>
    <property type="molecule type" value="Genomic_DNA"/>
</dbReference>
<dbReference type="PANTHER" id="PTHR11795">
    <property type="entry name" value="BRANCHED-CHAIN AMINO ACID TRANSPORT SYSTEM PERMEASE PROTEIN LIVH"/>
    <property type="match status" value="1"/>
</dbReference>
<keyword evidence="2" id="KW-0813">Transport</keyword>
<gene>
    <name evidence="11" type="ORF">E6G98_02290</name>
    <name evidence="10" type="ORF">E6G99_09700</name>
</gene>
<dbReference type="Pfam" id="PF02653">
    <property type="entry name" value="BPD_transp_2"/>
    <property type="match status" value="1"/>
</dbReference>
<evidence type="ECO:0000256" key="4">
    <source>
        <dbReference type="ARBA" id="ARBA00022692"/>
    </source>
</evidence>
<comment type="caution">
    <text evidence="10">The sequence shown here is derived from an EMBL/GenBank/DDBJ whole genome shotgun (WGS) entry which is preliminary data.</text>
</comment>
<comment type="subcellular location">
    <subcellularLocation>
        <location evidence="1">Cell membrane</location>
        <topology evidence="1">Multi-pass membrane protein</topology>
    </subcellularLocation>
</comment>
<sequence length="299" mass="31286">MDYALVQAANGLVLGIIFAVIAVGLTLVFAVLKIVNFAHGELYMMGGYFAYYAIELLGLSPFPALAAAIAASFLLAALLERTLLTPLYSETTERKAEYGILITFGLSVALRNLALIVFGPFPLRPPSFVAGVQQWGPLILTNDRLVAGGVGLLVLMAVVYIMSRTAAGHALDAVSQSRESAAIVGIDPRLAYTLGFGLGGALAGAAGALMGPIFSLSPSMGILPDTQAFVIVILGGMGSVPGSIVAGILIGLLESLFTAFFPDPTRALSYSNAFGVLILMVILILRPTGLLGRRHMQME</sequence>
<accession>A0A537LDA5</accession>
<dbReference type="EMBL" id="VBAJ01000242">
    <property type="protein sequence ID" value="TMJ05687.1"/>
    <property type="molecule type" value="Genomic_DNA"/>
</dbReference>
<feature type="transmembrane region" description="Helical" evidence="9">
    <location>
        <begin position="12"/>
        <end position="35"/>
    </location>
</feature>
<keyword evidence="6 9" id="KW-1133">Transmembrane helix</keyword>
<evidence type="ECO:0000256" key="9">
    <source>
        <dbReference type="SAM" id="Phobius"/>
    </source>
</evidence>
<evidence type="ECO:0000256" key="3">
    <source>
        <dbReference type="ARBA" id="ARBA00022475"/>
    </source>
</evidence>
<evidence type="ECO:0000256" key="7">
    <source>
        <dbReference type="ARBA" id="ARBA00023136"/>
    </source>
</evidence>
<dbReference type="Proteomes" id="UP000318661">
    <property type="component" value="Unassembled WGS sequence"/>
</dbReference>
<dbReference type="Proteomes" id="UP000315217">
    <property type="component" value="Unassembled WGS sequence"/>
</dbReference>